<protein>
    <submittedName>
        <fullName evidence="1">Uncharacterized protein</fullName>
    </submittedName>
</protein>
<reference evidence="1 2" key="1">
    <citation type="submission" date="2015-12" db="EMBL/GenBank/DDBJ databases">
        <title>Bacillus cereus Group isolate.</title>
        <authorList>
            <person name="Kovac J."/>
        </authorList>
    </citation>
    <scope>NUCLEOTIDE SEQUENCE [LARGE SCALE GENOMIC DNA]</scope>
    <source>
        <strain evidence="1 2">FSL W8-0275</strain>
    </source>
</reference>
<evidence type="ECO:0000313" key="2">
    <source>
        <dbReference type="Proteomes" id="UP000075591"/>
    </source>
</evidence>
<comment type="caution">
    <text evidence="1">The sequence shown here is derived from an EMBL/GenBank/DDBJ whole genome shotgun (WGS) entry which is preliminary data.</text>
</comment>
<dbReference type="EMBL" id="LOMT01000117">
    <property type="protein sequence ID" value="KXX91022.1"/>
    <property type="molecule type" value="Genomic_DNA"/>
</dbReference>
<dbReference type="PATRIC" id="fig|1396.442.peg.4381"/>
<proteinExistence type="predicted"/>
<evidence type="ECO:0000313" key="1">
    <source>
        <dbReference type="EMBL" id="KXX91022.1"/>
    </source>
</evidence>
<organism evidence="1 2">
    <name type="scientific">Bacillus cereus</name>
    <dbReference type="NCBI Taxonomy" id="1396"/>
    <lineage>
        <taxon>Bacteria</taxon>
        <taxon>Bacillati</taxon>
        <taxon>Bacillota</taxon>
        <taxon>Bacilli</taxon>
        <taxon>Bacillales</taxon>
        <taxon>Bacillaceae</taxon>
        <taxon>Bacillus</taxon>
        <taxon>Bacillus cereus group</taxon>
    </lineage>
</organism>
<dbReference type="AlphaFoldDB" id="A0A150AZN2"/>
<dbReference type="Proteomes" id="UP000075591">
    <property type="component" value="Unassembled WGS sequence"/>
</dbReference>
<accession>A0A150AZN2</accession>
<name>A0A150AZN2_BACCE</name>
<sequence length="75" mass="9184">MNYVIFEAITPKNRVSILLRLYKCSFYNNYDFLIPLKDYNYFLLHVAIYNEELVNDLIKTHIGKIRKERKKFSYK</sequence>
<gene>
    <name evidence="1" type="ORF">AT274_24285</name>
</gene>